<dbReference type="OMA" id="IFPYYVM"/>
<dbReference type="eggNOG" id="KOG1600">
    <property type="taxonomic scope" value="Eukaryota"/>
</dbReference>
<accession>E9G635</accession>
<keyword evidence="3 12" id="KW-0444">Lipid biosynthesis</keyword>
<dbReference type="Pfam" id="PF00487">
    <property type="entry name" value="FA_desaturase"/>
    <property type="match status" value="1"/>
</dbReference>
<comment type="domain">
    <text evidence="12">The histidine box domains are involved in binding the catalytic metal ions.</text>
</comment>
<keyword evidence="9" id="KW-0443">Lipid metabolism</keyword>
<evidence type="ECO:0000256" key="13">
    <source>
        <dbReference type="SAM" id="Phobius"/>
    </source>
</evidence>
<keyword evidence="6 13" id="KW-1133">Transmembrane helix</keyword>
<evidence type="ECO:0000256" key="12">
    <source>
        <dbReference type="RuleBase" id="RU000581"/>
    </source>
</evidence>
<feature type="transmembrane region" description="Helical" evidence="13">
    <location>
        <begin position="65"/>
        <end position="86"/>
    </location>
</feature>
<dbReference type="OrthoDB" id="10260134at2759"/>
<dbReference type="InterPro" id="IPR005804">
    <property type="entry name" value="FA_desaturase_dom"/>
</dbReference>
<name>E9G635_DAPPU</name>
<dbReference type="Proteomes" id="UP000000305">
    <property type="component" value="Unassembled WGS sequence"/>
</dbReference>
<evidence type="ECO:0000313" key="15">
    <source>
        <dbReference type="EMBL" id="EFX85062.1"/>
    </source>
</evidence>
<comment type="similarity">
    <text evidence="2 12">Belongs to the fatty acid desaturase type 1 family.</text>
</comment>
<dbReference type="EMBL" id="GL732533">
    <property type="protein sequence ID" value="EFX85062.1"/>
    <property type="molecule type" value="Genomic_DNA"/>
</dbReference>
<dbReference type="PANTHER" id="PTHR11351:SF31">
    <property type="entry name" value="DESATURASE 1, ISOFORM A-RELATED"/>
    <property type="match status" value="1"/>
</dbReference>
<dbReference type="GO" id="GO:0004768">
    <property type="term" value="F:stearoyl-CoA 9-desaturase activity"/>
    <property type="evidence" value="ECO:0000318"/>
    <property type="project" value="GO_Central"/>
</dbReference>
<evidence type="ECO:0000256" key="4">
    <source>
        <dbReference type="ARBA" id="ARBA00022692"/>
    </source>
</evidence>
<organism evidence="15 16">
    <name type="scientific">Daphnia pulex</name>
    <name type="common">Water flea</name>
    <dbReference type="NCBI Taxonomy" id="6669"/>
    <lineage>
        <taxon>Eukaryota</taxon>
        <taxon>Metazoa</taxon>
        <taxon>Ecdysozoa</taxon>
        <taxon>Arthropoda</taxon>
        <taxon>Crustacea</taxon>
        <taxon>Branchiopoda</taxon>
        <taxon>Diplostraca</taxon>
        <taxon>Cladocera</taxon>
        <taxon>Anomopoda</taxon>
        <taxon>Daphniidae</taxon>
        <taxon>Daphnia</taxon>
    </lineage>
</organism>
<dbReference type="STRING" id="6669.E9G635"/>
<evidence type="ECO:0000256" key="6">
    <source>
        <dbReference type="ARBA" id="ARBA00022989"/>
    </source>
</evidence>
<sequence>MESNNDQESALGKIDTIGRLAVSEAGKQPPVVIVWRNVLVFIYLHLAALYGLYLCFTDVTWATLAWSYALFIFGGFGITGGAHRLWAHRCYKAKWPLRVIAAVGQTIALQNDIYVWSRDHRVHHKFSETDADPHNARRGFFFAHVGWLLCRKHPEVMRRGKTVDVSDLLQDPIVVYQRKFYIPLVIIFCFAMPTLVPWYFWGESLRTSFFVASILRYVITLNATWLVNSAAHIWGTHPYDKGINPSENRFVAFITSGEGWHNYHHVFPWDYKASELGNYGTNTTRAIIDFCAWLGLAYDLKSVPEKVVYNRVRRTGDGSHPFALQDNQFRLDNDMQMEEEQFTEITPAAEKQRSAYKETWKM</sequence>
<dbReference type="GO" id="GO:0005506">
    <property type="term" value="F:iron ion binding"/>
    <property type="evidence" value="ECO:0000318"/>
    <property type="project" value="GO_Central"/>
</dbReference>
<dbReference type="GO" id="GO:0005789">
    <property type="term" value="C:endoplasmic reticulum membrane"/>
    <property type="evidence" value="ECO:0000318"/>
    <property type="project" value="GO_Central"/>
</dbReference>
<protein>
    <recommendedName>
        <fullName evidence="14">Fatty acid desaturase domain-containing protein</fullName>
    </recommendedName>
</protein>
<feature type="transmembrane region" description="Helical" evidence="13">
    <location>
        <begin position="33"/>
        <end position="53"/>
    </location>
</feature>
<evidence type="ECO:0000313" key="16">
    <source>
        <dbReference type="Proteomes" id="UP000000305"/>
    </source>
</evidence>
<feature type="transmembrane region" description="Helical" evidence="13">
    <location>
        <begin position="180"/>
        <end position="201"/>
    </location>
</feature>
<keyword evidence="10 13" id="KW-0472">Membrane</keyword>
<evidence type="ECO:0000256" key="1">
    <source>
        <dbReference type="ARBA" id="ARBA00004141"/>
    </source>
</evidence>
<dbReference type="InterPro" id="IPR015876">
    <property type="entry name" value="Acyl-CoA_DS"/>
</dbReference>
<evidence type="ECO:0000256" key="10">
    <source>
        <dbReference type="ARBA" id="ARBA00023136"/>
    </source>
</evidence>
<dbReference type="FunCoup" id="E9G635">
    <property type="interactions" value="492"/>
</dbReference>
<keyword evidence="8" id="KW-0408">Iron</keyword>
<dbReference type="InParanoid" id="E9G635"/>
<dbReference type="AlphaFoldDB" id="E9G635"/>
<evidence type="ECO:0000256" key="5">
    <source>
        <dbReference type="ARBA" id="ARBA00022832"/>
    </source>
</evidence>
<proteinExistence type="inferred from homology"/>
<comment type="subcellular location">
    <subcellularLocation>
        <location evidence="1">Membrane</location>
        <topology evidence="1">Multi-pass membrane protein</topology>
    </subcellularLocation>
</comment>
<evidence type="ECO:0000259" key="14">
    <source>
        <dbReference type="Pfam" id="PF00487"/>
    </source>
</evidence>
<keyword evidence="5" id="KW-0276">Fatty acid metabolism</keyword>
<comment type="cofactor">
    <cofactor evidence="12">
        <name>Fe(2+)</name>
        <dbReference type="ChEBI" id="CHEBI:29033"/>
    </cofactor>
</comment>
<keyword evidence="11 12" id="KW-0275">Fatty acid biosynthesis</keyword>
<evidence type="ECO:0000256" key="7">
    <source>
        <dbReference type="ARBA" id="ARBA00023002"/>
    </source>
</evidence>
<feature type="domain" description="Fatty acid desaturase" evidence="14">
    <location>
        <begin position="61"/>
        <end position="268"/>
    </location>
</feature>
<evidence type="ECO:0000256" key="9">
    <source>
        <dbReference type="ARBA" id="ARBA00023098"/>
    </source>
</evidence>
<evidence type="ECO:0000256" key="3">
    <source>
        <dbReference type="ARBA" id="ARBA00022516"/>
    </source>
</evidence>
<keyword evidence="16" id="KW-1185">Reference proteome</keyword>
<dbReference type="HOGENOM" id="CLU_027359_0_0_1"/>
<dbReference type="PhylomeDB" id="E9G635"/>
<dbReference type="CDD" id="cd03505">
    <property type="entry name" value="Delta9-FADS-like"/>
    <property type="match status" value="1"/>
</dbReference>
<evidence type="ECO:0000256" key="2">
    <source>
        <dbReference type="ARBA" id="ARBA00009295"/>
    </source>
</evidence>
<dbReference type="GO" id="GO:0006636">
    <property type="term" value="P:unsaturated fatty acid biosynthetic process"/>
    <property type="evidence" value="ECO:0000318"/>
    <property type="project" value="GO_Central"/>
</dbReference>
<keyword evidence="4 12" id="KW-0812">Transmembrane</keyword>
<gene>
    <name evidence="15" type="ORF">DAPPUDRAFT_46667</name>
</gene>
<dbReference type="PANTHER" id="PTHR11351">
    <property type="entry name" value="ACYL-COA DESATURASE"/>
    <property type="match status" value="1"/>
</dbReference>
<evidence type="ECO:0000256" key="11">
    <source>
        <dbReference type="ARBA" id="ARBA00023160"/>
    </source>
</evidence>
<dbReference type="KEGG" id="dpx:DAPPUDRAFT_46667"/>
<dbReference type="PRINTS" id="PR00075">
    <property type="entry name" value="FACDDSATRASE"/>
</dbReference>
<reference evidence="15 16" key="1">
    <citation type="journal article" date="2011" name="Science">
        <title>The ecoresponsive genome of Daphnia pulex.</title>
        <authorList>
            <person name="Colbourne J.K."/>
            <person name="Pfrender M.E."/>
            <person name="Gilbert D."/>
            <person name="Thomas W.K."/>
            <person name="Tucker A."/>
            <person name="Oakley T.H."/>
            <person name="Tokishita S."/>
            <person name="Aerts A."/>
            <person name="Arnold G.J."/>
            <person name="Basu M.K."/>
            <person name="Bauer D.J."/>
            <person name="Caceres C.E."/>
            <person name="Carmel L."/>
            <person name="Casola C."/>
            <person name="Choi J.H."/>
            <person name="Detter J.C."/>
            <person name="Dong Q."/>
            <person name="Dusheyko S."/>
            <person name="Eads B.D."/>
            <person name="Frohlich T."/>
            <person name="Geiler-Samerotte K.A."/>
            <person name="Gerlach D."/>
            <person name="Hatcher P."/>
            <person name="Jogdeo S."/>
            <person name="Krijgsveld J."/>
            <person name="Kriventseva E.V."/>
            <person name="Kultz D."/>
            <person name="Laforsch C."/>
            <person name="Lindquist E."/>
            <person name="Lopez J."/>
            <person name="Manak J.R."/>
            <person name="Muller J."/>
            <person name="Pangilinan J."/>
            <person name="Patwardhan R.P."/>
            <person name="Pitluck S."/>
            <person name="Pritham E.J."/>
            <person name="Rechtsteiner A."/>
            <person name="Rho M."/>
            <person name="Rogozin I.B."/>
            <person name="Sakarya O."/>
            <person name="Salamov A."/>
            <person name="Schaack S."/>
            <person name="Shapiro H."/>
            <person name="Shiga Y."/>
            <person name="Skalitzky C."/>
            <person name="Smith Z."/>
            <person name="Souvorov A."/>
            <person name="Sung W."/>
            <person name="Tang Z."/>
            <person name="Tsuchiya D."/>
            <person name="Tu H."/>
            <person name="Vos H."/>
            <person name="Wang M."/>
            <person name="Wolf Y.I."/>
            <person name="Yamagata H."/>
            <person name="Yamada T."/>
            <person name="Ye Y."/>
            <person name="Shaw J.R."/>
            <person name="Andrews J."/>
            <person name="Crease T.J."/>
            <person name="Tang H."/>
            <person name="Lucas S.M."/>
            <person name="Robertson H.M."/>
            <person name="Bork P."/>
            <person name="Koonin E.V."/>
            <person name="Zdobnov E.M."/>
            <person name="Grigoriev I.V."/>
            <person name="Lynch M."/>
            <person name="Boore J.L."/>
        </authorList>
    </citation>
    <scope>NUCLEOTIDE SEQUENCE [LARGE SCALE GENOMIC DNA]</scope>
</reference>
<keyword evidence="7 12" id="KW-0560">Oxidoreductase</keyword>
<evidence type="ECO:0000256" key="8">
    <source>
        <dbReference type="ARBA" id="ARBA00023004"/>
    </source>
</evidence>